<evidence type="ECO:0000256" key="5">
    <source>
        <dbReference type="SAM" id="Phobius"/>
    </source>
</evidence>
<dbReference type="EMBL" id="KN832009">
    <property type="protein sequence ID" value="KIN98998.1"/>
    <property type="molecule type" value="Genomic_DNA"/>
</dbReference>
<keyword evidence="1" id="KW-0479">Metal-binding</keyword>
<keyword evidence="5" id="KW-0472">Membrane</keyword>
<feature type="transmembrane region" description="Helical" evidence="5">
    <location>
        <begin position="969"/>
        <end position="993"/>
    </location>
</feature>
<evidence type="ECO:0000256" key="2">
    <source>
        <dbReference type="ARBA" id="ARBA00022771"/>
    </source>
</evidence>
<evidence type="ECO:0000313" key="8">
    <source>
        <dbReference type="Proteomes" id="UP000054217"/>
    </source>
</evidence>
<dbReference type="InterPro" id="IPR002893">
    <property type="entry name" value="Znf_MYND"/>
</dbReference>
<dbReference type="InterPro" id="IPR027796">
    <property type="entry name" value="OTT_1508_deam-like"/>
</dbReference>
<evidence type="ECO:0000259" key="6">
    <source>
        <dbReference type="PROSITE" id="PS50865"/>
    </source>
</evidence>
<dbReference type="STRING" id="870435.A0A0C3NUV7"/>
<dbReference type="OrthoDB" id="4851849at2759"/>
<accession>A0A0C3NUV7</accession>
<feature type="transmembrane region" description="Helical" evidence="5">
    <location>
        <begin position="939"/>
        <end position="963"/>
    </location>
</feature>
<sequence>MAKFQLYNPEQFISLVNLLSLRNGGQLQPSNQEEEEHEDDEICGDDSTVWGGKEDEFKQRFLDRFAEIMLRVKSRKHVCSVALRESRDQCLNGDVKISLFVARDVNFEHVDEKFRRRLEKLLAAIGASVYEEQNDISAVKQELWEELLRFYQPRLDFYADRLRDNLKAFKAAGSLDSIPLYTPQPQSDYSEQRTFWDESCVGPYSEATHDDYMKLAQKHILELDTILCTGDRATQRRLLAEHTYSIRRAKSLRILINSCPNFSAGHRLLSDILFLGHLMSCYYTLVEAALDIPGFAHLSIIFVKSPAPRDCPAALPPLANAMEFFGQTLNPTSVKKFISEKLDVISAERAFKQLQDTISRKHLPTHAELQLVFHIIRTVDIDTMNREVYPYIGCSKLSCFLCAAFLESFNHHGVTFTTRGSHGKIYTLWSIPDMDGLCEDMVAFLHAALIRMLNLLIREMTMPVMTAAHVAESPAGVTDYNPQPPFVRQYHRNPAAQREFDFLRAGAPENLIRNFGPVEVGARDAPRAFEHRKAPGLSGECRHCERETARKCSRCRGPWMCSERCENECHYGHTSECAMGRPDTADHLLWACRTLWLGYLDDDTRQDFGFTKCSSVYDVERLFGLYVGLTLSLGVESRELRKWQKEGTLTENIMAKYETIPENRHSECYRWFHKTFGVFNSRSGPPNLDLLKIARPYLKPADRGREFHQLVPVEKRNSFLLYGLLLNGYHPNPSLPLCNDLYFEFGFVTGRGLEGEEVLPGVYRSLISRCSFTEFWTAFQSNNLIGLMDEKGLGPERKKVLHFEDFMKIKRNYPRPSVWRLRHFVHSRDVDPPLSVFMDYGFFNCVTVGEVFSLKEVYQELLESPRVDPMELHAACIKGNLYNFARRHNPNLEQRFKTLMTNIYPLRNNTQWAVASPSFLLFLVLFFVSVSFTNLWSTLMFLVFYSPWILFTHLWGTLMFLVFHFPWILFMYLWGTLMFLVFSFISILFTWLWSTLKLLVALSFLSILL</sequence>
<keyword evidence="8" id="KW-1185">Reference proteome</keyword>
<keyword evidence="3" id="KW-0862">Zinc</keyword>
<reference evidence="8" key="2">
    <citation type="submission" date="2015-01" db="EMBL/GenBank/DDBJ databases">
        <title>Evolutionary Origins and Diversification of the Mycorrhizal Mutualists.</title>
        <authorList>
            <consortium name="DOE Joint Genome Institute"/>
            <consortium name="Mycorrhizal Genomics Consortium"/>
            <person name="Kohler A."/>
            <person name="Kuo A."/>
            <person name="Nagy L.G."/>
            <person name="Floudas D."/>
            <person name="Copeland A."/>
            <person name="Barry K.W."/>
            <person name="Cichocki N."/>
            <person name="Veneault-Fourrey C."/>
            <person name="LaButti K."/>
            <person name="Lindquist E.A."/>
            <person name="Lipzen A."/>
            <person name="Lundell T."/>
            <person name="Morin E."/>
            <person name="Murat C."/>
            <person name="Riley R."/>
            <person name="Ohm R."/>
            <person name="Sun H."/>
            <person name="Tunlid A."/>
            <person name="Henrissat B."/>
            <person name="Grigoriev I.V."/>
            <person name="Hibbett D.S."/>
            <person name="Martin F."/>
        </authorList>
    </citation>
    <scope>NUCLEOTIDE SEQUENCE [LARGE SCALE GENOMIC DNA]</scope>
    <source>
        <strain evidence="8">Marx 270</strain>
    </source>
</reference>
<organism evidence="7 8">
    <name type="scientific">Pisolithus tinctorius Marx 270</name>
    <dbReference type="NCBI Taxonomy" id="870435"/>
    <lineage>
        <taxon>Eukaryota</taxon>
        <taxon>Fungi</taxon>
        <taxon>Dikarya</taxon>
        <taxon>Basidiomycota</taxon>
        <taxon>Agaricomycotina</taxon>
        <taxon>Agaricomycetes</taxon>
        <taxon>Agaricomycetidae</taxon>
        <taxon>Boletales</taxon>
        <taxon>Sclerodermatineae</taxon>
        <taxon>Pisolithaceae</taxon>
        <taxon>Pisolithus</taxon>
    </lineage>
</organism>
<keyword evidence="5" id="KW-1133">Transmembrane helix</keyword>
<protein>
    <recommendedName>
        <fullName evidence="6">MYND-type domain-containing protein</fullName>
    </recommendedName>
</protein>
<dbReference type="PANTHER" id="PTHR42037:SF1">
    <property type="match status" value="1"/>
</dbReference>
<evidence type="ECO:0000256" key="4">
    <source>
        <dbReference type="PROSITE-ProRule" id="PRU00134"/>
    </source>
</evidence>
<dbReference type="HOGENOM" id="CLU_007949_0_0_1"/>
<gene>
    <name evidence="7" type="ORF">M404DRAFT_822413</name>
</gene>
<feature type="transmembrane region" description="Helical" evidence="5">
    <location>
        <begin position="912"/>
        <end position="932"/>
    </location>
</feature>
<keyword evidence="5" id="KW-0812">Transmembrane</keyword>
<dbReference type="AlphaFoldDB" id="A0A0C3NUV7"/>
<evidence type="ECO:0000256" key="3">
    <source>
        <dbReference type="ARBA" id="ARBA00022833"/>
    </source>
</evidence>
<dbReference type="InParanoid" id="A0A0C3NUV7"/>
<dbReference type="Proteomes" id="UP000054217">
    <property type="component" value="Unassembled WGS sequence"/>
</dbReference>
<keyword evidence="2 4" id="KW-0863">Zinc-finger</keyword>
<dbReference type="Pfam" id="PF14441">
    <property type="entry name" value="OTT_1508_deam"/>
    <property type="match status" value="1"/>
</dbReference>
<evidence type="ECO:0000256" key="1">
    <source>
        <dbReference type="ARBA" id="ARBA00022723"/>
    </source>
</evidence>
<reference evidence="7 8" key="1">
    <citation type="submission" date="2014-04" db="EMBL/GenBank/DDBJ databases">
        <authorList>
            <consortium name="DOE Joint Genome Institute"/>
            <person name="Kuo A."/>
            <person name="Kohler A."/>
            <person name="Costa M.D."/>
            <person name="Nagy L.G."/>
            <person name="Floudas D."/>
            <person name="Copeland A."/>
            <person name="Barry K.W."/>
            <person name="Cichocki N."/>
            <person name="Veneault-Fourrey C."/>
            <person name="LaButti K."/>
            <person name="Lindquist E.A."/>
            <person name="Lipzen A."/>
            <person name="Lundell T."/>
            <person name="Morin E."/>
            <person name="Murat C."/>
            <person name="Sun H."/>
            <person name="Tunlid A."/>
            <person name="Henrissat B."/>
            <person name="Grigoriev I.V."/>
            <person name="Hibbett D.S."/>
            <person name="Martin F."/>
            <person name="Nordberg H.P."/>
            <person name="Cantor M.N."/>
            <person name="Hua S.X."/>
        </authorList>
    </citation>
    <scope>NUCLEOTIDE SEQUENCE [LARGE SCALE GENOMIC DNA]</scope>
    <source>
        <strain evidence="7 8">Marx 270</strain>
    </source>
</reference>
<feature type="domain" description="MYND-type" evidence="6">
    <location>
        <begin position="541"/>
        <end position="577"/>
    </location>
</feature>
<evidence type="ECO:0000313" key="7">
    <source>
        <dbReference type="EMBL" id="KIN98998.1"/>
    </source>
</evidence>
<proteinExistence type="predicted"/>
<name>A0A0C3NUV7_PISTI</name>
<dbReference type="PANTHER" id="PTHR42037">
    <property type="match status" value="1"/>
</dbReference>
<dbReference type="GO" id="GO:0008270">
    <property type="term" value="F:zinc ion binding"/>
    <property type="evidence" value="ECO:0007669"/>
    <property type="project" value="UniProtKB-KW"/>
</dbReference>
<dbReference type="PROSITE" id="PS50865">
    <property type="entry name" value="ZF_MYND_2"/>
    <property type="match status" value="1"/>
</dbReference>